<feature type="region of interest" description="Disordered" evidence="3">
    <location>
        <begin position="222"/>
        <end position="242"/>
    </location>
</feature>
<dbReference type="CDD" id="cd11029">
    <property type="entry name" value="CYP107-like"/>
    <property type="match status" value="1"/>
</dbReference>
<protein>
    <submittedName>
        <fullName evidence="4">Cytochrome P450</fullName>
    </submittedName>
</protein>
<dbReference type="PANTHER" id="PTHR46696:SF1">
    <property type="entry name" value="CYTOCHROME P450 YJIB-RELATED"/>
    <property type="match status" value="1"/>
</dbReference>
<evidence type="ECO:0000256" key="1">
    <source>
        <dbReference type="ARBA" id="ARBA00010617"/>
    </source>
</evidence>
<evidence type="ECO:0000313" key="5">
    <source>
        <dbReference type="Proteomes" id="UP001602058"/>
    </source>
</evidence>
<keyword evidence="2" id="KW-0503">Monooxygenase</keyword>
<dbReference type="PROSITE" id="PS00086">
    <property type="entry name" value="CYTOCHROME_P450"/>
    <property type="match status" value="1"/>
</dbReference>
<dbReference type="PRINTS" id="PR00359">
    <property type="entry name" value="BP450"/>
</dbReference>
<keyword evidence="2" id="KW-0408">Iron</keyword>
<comment type="caution">
    <text evidence="4">The sequence shown here is derived from an EMBL/GenBank/DDBJ whole genome shotgun (WGS) entry which is preliminary data.</text>
</comment>
<keyword evidence="2" id="KW-0479">Metal-binding</keyword>
<dbReference type="InterPro" id="IPR017972">
    <property type="entry name" value="Cyt_P450_CS"/>
</dbReference>
<name>A0ABW6UHE3_9ACTN</name>
<evidence type="ECO:0000256" key="2">
    <source>
        <dbReference type="RuleBase" id="RU000461"/>
    </source>
</evidence>
<dbReference type="PRINTS" id="PR00385">
    <property type="entry name" value="P450"/>
</dbReference>
<dbReference type="SUPFAM" id="SSF48264">
    <property type="entry name" value="Cytochrome P450"/>
    <property type="match status" value="1"/>
</dbReference>
<keyword evidence="2" id="KW-0560">Oxidoreductase</keyword>
<keyword evidence="2" id="KW-0349">Heme</keyword>
<dbReference type="InterPro" id="IPR001128">
    <property type="entry name" value="Cyt_P450"/>
</dbReference>
<dbReference type="InterPro" id="IPR002397">
    <property type="entry name" value="Cyt_P450_B"/>
</dbReference>
<evidence type="ECO:0000313" key="4">
    <source>
        <dbReference type="EMBL" id="MFF4522839.1"/>
    </source>
</evidence>
<dbReference type="RefSeq" id="WP_387886841.1">
    <property type="nucleotide sequence ID" value="NZ_JBIAWJ010000006.1"/>
</dbReference>
<evidence type="ECO:0000256" key="3">
    <source>
        <dbReference type="SAM" id="MobiDB-lite"/>
    </source>
</evidence>
<sequence length="425" mass="45250">MTAPTLQDLAPEGHDLDVDPYPVYAALRAKGPVHRVLVPGSGECWLVVTRDAARAALTDPRLRNDIRHSASWRSDGGHAIGRNMLQTDPPQHTRLRRLVAAHFTAGRIAALRPRIESVARELLDALPERGPVDLVSRYALPLPVTVICDVLGVPAPDRTRFHTWSNELVMPTSPEAAASAAAALTAYLTDLIEAKRDAVAHDPEAPDADLLGGLVAAAGESAADAGDRAPRNGALHDGTTRPAPAHLTAEELLGMAFLILVAGHETTVNLISSTVHALLTHPDQFALLRADPGLTAATVEESLRYNSPVHATAFRFAAEALDLAGTLILAGEPVLISLAAASRDPLHFPEPDRFDIRREGPAHLGFGHGLHHCLGAPLARVEAAVALRLLLSHRPTLTLATDPTAVTWRTSTLLRGLTALPVRFG</sequence>
<comment type="similarity">
    <text evidence="1 2">Belongs to the cytochrome P450 family.</text>
</comment>
<accession>A0ABW6UHE3</accession>
<dbReference type="InterPro" id="IPR036396">
    <property type="entry name" value="Cyt_P450_sf"/>
</dbReference>
<organism evidence="4 5">
    <name type="scientific">Streptomyces bluensis</name>
    <dbReference type="NCBI Taxonomy" id="33897"/>
    <lineage>
        <taxon>Bacteria</taxon>
        <taxon>Bacillati</taxon>
        <taxon>Actinomycetota</taxon>
        <taxon>Actinomycetes</taxon>
        <taxon>Kitasatosporales</taxon>
        <taxon>Streptomycetaceae</taxon>
        <taxon>Streptomyces</taxon>
    </lineage>
</organism>
<dbReference type="Pfam" id="PF00067">
    <property type="entry name" value="p450"/>
    <property type="match status" value="1"/>
</dbReference>
<dbReference type="Gene3D" id="1.10.630.10">
    <property type="entry name" value="Cytochrome P450"/>
    <property type="match status" value="1"/>
</dbReference>
<keyword evidence="5" id="KW-1185">Reference proteome</keyword>
<dbReference type="EMBL" id="JBIAWJ010000006">
    <property type="protein sequence ID" value="MFF4522839.1"/>
    <property type="molecule type" value="Genomic_DNA"/>
</dbReference>
<gene>
    <name evidence="4" type="ORF">ACFY1D_15645</name>
</gene>
<dbReference type="Proteomes" id="UP001602058">
    <property type="component" value="Unassembled WGS sequence"/>
</dbReference>
<dbReference type="PANTHER" id="PTHR46696">
    <property type="entry name" value="P450, PUTATIVE (EUROFUNG)-RELATED"/>
    <property type="match status" value="1"/>
</dbReference>
<proteinExistence type="inferred from homology"/>
<reference evidence="4 5" key="1">
    <citation type="submission" date="2024-10" db="EMBL/GenBank/DDBJ databases">
        <title>The Natural Products Discovery Center: Release of the First 8490 Sequenced Strains for Exploring Actinobacteria Biosynthetic Diversity.</title>
        <authorList>
            <person name="Kalkreuter E."/>
            <person name="Kautsar S.A."/>
            <person name="Yang D."/>
            <person name="Bader C.D."/>
            <person name="Teijaro C.N."/>
            <person name="Fluegel L."/>
            <person name="Davis C.M."/>
            <person name="Simpson J.R."/>
            <person name="Lauterbach L."/>
            <person name="Steele A.D."/>
            <person name="Gui C."/>
            <person name="Meng S."/>
            <person name="Li G."/>
            <person name="Viehrig K."/>
            <person name="Ye F."/>
            <person name="Su P."/>
            <person name="Kiefer A.F."/>
            <person name="Nichols A."/>
            <person name="Cepeda A.J."/>
            <person name="Yan W."/>
            <person name="Fan B."/>
            <person name="Jiang Y."/>
            <person name="Adhikari A."/>
            <person name="Zheng C.-J."/>
            <person name="Schuster L."/>
            <person name="Cowan T.M."/>
            <person name="Smanski M.J."/>
            <person name="Chevrette M.G."/>
            <person name="De Carvalho L.P.S."/>
            <person name="Shen B."/>
        </authorList>
    </citation>
    <scope>NUCLEOTIDE SEQUENCE [LARGE SCALE GENOMIC DNA]</scope>
    <source>
        <strain evidence="4 5">NPDC001390</strain>
    </source>
</reference>